<organism evidence="2 3">
    <name type="scientific">Brassica carinata</name>
    <name type="common">Ethiopian mustard</name>
    <name type="synonym">Abyssinian cabbage</name>
    <dbReference type="NCBI Taxonomy" id="52824"/>
    <lineage>
        <taxon>Eukaryota</taxon>
        <taxon>Viridiplantae</taxon>
        <taxon>Streptophyta</taxon>
        <taxon>Embryophyta</taxon>
        <taxon>Tracheophyta</taxon>
        <taxon>Spermatophyta</taxon>
        <taxon>Magnoliopsida</taxon>
        <taxon>eudicotyledons</taxon>
        <taxon>Gunneridae</taxon>
        <taxon>Pentapetalae</taxon>
        <taxon>rosids</taxon>
        <taxon>malvids</taxon>
        <taxon>Brassicales</taxon>
        <taxon>Brassicaceae</taxon>
        <taxon>Brassiceae</taxon>
        <taxon>Brassica</taxon>
    </lineage>
</organism>
<feature type="region of interest" description="Disordered" evidence="1">
    <location>
        <begin position="157"/>
        <end position="320"/>
    </location>
</feature>
<protein>
    <submittedName>
        <fullName evidence="2">Uncharacterized protein</fullName>
    </submittedName>
</protein>
<dbReference type="Proteomes" id="UP000886595">
    <property type="component" value="Unassembled WGS sequence"/>
</dbReference>
<dbReference type="AlphaFoldDB" id="A0A8X7TS78"/>
<proteinExistence type="predicted"/>
<feature type="compositionally biased region" description="Low complexity" evidence="1">
    <location>
        <begin position="192"/>
        <end position="207"/>
    </location>
</feature>
<keyword evidence="3" id="KW-1185">Reference proteome</keyword>
<dbReference type="EMBL" id="JAAMPC010000016">
    <property type="protein sequence ID" value="KAG2251611.1"/>
    <property type="molecule type" value="Genomic_DNA"/>
</dbReference>
<gene>
    <name evidence="2" type="ORF">Bca52824_081747</name>
</gene>
<evidence type="ECO:0000313" key="3">
    <source>
        <dbReference type="Proteomes" id="UP000886595"/>
    </source>
</evidence>
<dbReference type="OrthoDB" id="10321385at2759"/>
<comment type="caution">
    <text evidence="2">The sequence shown here is derived from an EMBL/GenBank/DDBJ whole genome shotgun (WGS) entry which is preliminary data.</text>
</comment>
<evidence type="ECO:0000313" key="2">
    <source>
        <dbReference type="EMBL" id="KAG2251611.1"/>
    </source>
</evidence>
<reference evidence="2 3" key="1">
    <citation type="submission" date="2020-02" db="EMBL/GenBank/DDBJ databases">
        <authorList>
            <person name="Ma Q."/>
            <person name="Huang Y."/>
            <person name="Song X."/>
            <person name="Pei D."/>
        </authorList>
    </citation>
    <scope>NUCLEOTIDE SEQUENCE [LARGE SCALE GENOMIC DNA]</scope>
    <source>
        <strain evidence="2">Sxm20200214</strain>
        <tissue evidence="2">Leaf</tissue>
    </source>
</reference>
<name>A0A8X7TS78_BRACI</name>
<evidence type="ECO:0000256" key="1">
    <source>
        <dbReference type="SAM" id="MobiDB-lite"/>
    </source>
</evidence>
<accession>A0A8X7TS78</accession>
<sequence length="320" mass="34872">MPPVKDLIFKDPYVDAARTKVLSDGSMNYVVDMYDTALKETISKLKQADKLVRAKDTALNRKTSEFKAMIDKAAVEQSQLLEEKKAQKEKFVDKFGDLKGKHLKEINRLRDSRSYEVTHERVRVQMAMIVKFNKRFTEIRNLETRRSDFEMARSLQSQAFGTEPTGRDLEGLPVQEQGNVSEVEGTEDTSGPTTAPAVPNSASAPVNLTVREESSAPTLGVSDEDPTLPLGEDGAGLDPEDLVEPSVSSAEEDGGDKSNEQAPASKPQGAEEDLGESSAQEQGNVDEVENPTDSTADGTGGISDPLGAQVIRENLDRAED</sequence>